<proteinExistence type="predicted"/>
<keyword evidence="2" id="KW-0235">DNA replication</keyword>
<organism evidence="4 5">
    <name type="scientific">Dictyobacter halimunensis</name>
    <dbReference type="NCBI Taxonomy" id="3026934"/>
    <lineage>
        <taxon>Bacteria</taxon>
        <taxon>Bacillati</taxon>
        <taxon>Chloroflexota</taxon>
        <taxon>Ktedonobacteria</taxon>
        <taxon>Ktedonobacterales</taxon>
        <taxon>Dictyobacteraceae</taxon>
        <taxon>Dictyobacter</taxon>
    </lineage>
</organism>
<evidence type="ECO:0000256" key="2">
    <source>
        <dbReference type="ARBA" id="ARBA00022705"/>
    </source>
</evidence>
<protein>
    <recommendedName>
        <fullName evidence="3">Helix-hairpin-helix DNA-binding motif class 1 domain-containing protein</fullName>
    </recommendedName>
</protein>
<evidence type="ECO:0000313" key="5">
    <source>
        <dbReference type="Proteomes" id="UP001344906"/>
    </source>
</evidence>
<feature type="domain" description="Helix-hairpin-helix DNA-binding motif class 1" evidence="3">
    <location>
        <begin position="168"/>
        <end position="187"/>
    </location>
</feature>
<gene>
    <name evidence="4" type="ORF">KDH_30490</name>
</gene>
<accession>A0ABQ6FR92</accession>
<dbReference type="InterPro" id="IPR010996">
    <property type="entry name" value="HHH_MUS81"/>
</dbReference>
<evidence type="ECO:0000256" key="1">
    <source>
        <dbReference type="ARBA" id="ARBA00022634"/>
    </source>
</evidence>
<dbReference type="InterPro" id="IPR010994">
    <property type="entry name" value="RuvA_2-like"/>
</dbReference>
<evidence type="ECO:0000259" key="3">
    <source>
        <dbReference type="SMART" id="SM00278"/>
    </source>
</evidence>
<dbReference type="Pfam" id="PF14716">
    <property type="entry name" value="HHH_8"/>
    <property type="match status" value="1"/>
</dbReference>
<feature type="domain" description="Helix-hairpin-helix DNA-binding motif class 1" evidence="3">
    <location>
        <begin position="133"/>
        <end position="152"/>
    </location>
</feature>
<comment type="caution">
    <text evidence="4">The sequence shown here is derived from an EMBL/GenBank/DDBJ whole genome shotgun (WGS) entry which is preliminary data.</text>
</comment>
<keyword evidence="5" id="KW-1185">Reference proteome</keyword>
<evidence type="ECO:0000313" key="4">
    <source>
        <dbReference type="EMBL" id="GLV56206.1"/>
    </source>
</evidence>
<dbReference type="SMART" id="SM00278">
    <property type="entry name" value="HhH1"/>
    <property type="match status" value="2"/>
</dbReference>
<dbReference type="SUPFAM" id="SSF47781">
    <property type="entry name" value="RuvA domain 2-like"/>
    <property type="match status" value="1"/>
</dbReference>
<dbReference type="Pfam" id="PF14520">
    <property type="entry name" value="HHH_5"/>
    <property type="match status" value="1"/>
</dbReference>
<dbReference type="SUPFAM" id="SSF47802">
    <property type="entry name" value="DNA polymerase beta, N-terminal domain-like"/>
    <property type="match status" value="1"/>
</dbReference>
<dbReference type="InterPro" id="IPR003583">
    <property type="entry name" value="Hlx-hairpin-Hlx_DNA-bd_motif"/>
</dbReference>
<dbReference type="Gene3D" id="1.10.150.20">
    <property type="entry name" value="5' to 3' exonuclease, C-terminal subdomain"/>
    <property type="match status" value="1"/>
</dbReference>
<keyword evidence="1" id="KW-0237">DNA synthesis</keyword>
<dbReference type="InterPro" id="IPR027421">
    <property type="entry name" value="DNA_pol_lamdba_lyase_dom_sf"/>
</dbReference>
<dbReference type="Proteomes" id="UP001344906">
    <property type="component" value="Unassembled WGS sequence"/>
</dbReference>
<reference evidence="4 5" key="1">
    <citation type="submission" date="2023-02" db="EMBL/GenBank/DDBJ databases">
        <title>Dictyobacter halimunensis sp. nov., a new member of the class Ktedonobacteria from forest soil in a geothermal area.</title>
        <authorList>
            <person name="Rachmania M.K."/>
            <person name="Ningsih F."/>
            <person name="Sakai Y."/>
            <person name="Yabe S."/>
            <person name="Yokota A."/>
            <person name="Sjamsuridzal W."/>
        </authorList>
    </citation>
    <scope>NUCLEOTIDE SEQUENCE [LARGE SCALE GENOMIC DNA]</scope>
    <source>
        <strain evidence="4 5">S3.2.2.5</strain>
    </source>
</reference>
<dbReference type="EMBL" id="BSRI01000002">
    <property type="protein sequence ID" value="GLV56206.1"/>
    <property type="molecule type" value="Genomic_DNA"/>
</dbReference>
<name>A0ABQ6FR92_9CHLR</name>
<dbReference type="Gene3D" id="1.10.150.110">
    <property type="entry name" value="DNA polymerase beta, N-terminal domain-like"/>
    <property type="match status" value="1"/>
</dbReference>
<dbReference type="RefSeq" id="WP_338251308.1">
    <property type="nucleotide sequence ID" value="NZ_BSRI01000002.1"/>
</dbReference>
<sequence>MSIMQITQTVHIMPTLLPRSSKNTAQLTLPGMEKEPEPAPKITNRQIAEVLSEIADMLSAQNSNVYRIQAYRNAARGVLELDEPAADILARGEQLPIAGLGTRLRGRIRELVESGTMTINNGFCMDTLPHGVRALMSIEHIGPYTAIRLHQELGIDSVEKLWWAAQQQRIRRLPGFGPRSEARLKAAAEQLLPKNGAANHSAPRGAA</sequence>